<name>A0A0E9WJX1_ANGAN</name>
<evidence type="ECO:0000313" key="1">
    <source>
        <dbReference type="EMBL" id="JAH90709.1"/>
    </source>
</evidence>
<protein>
    <submittedName>
        <fullName evidence="1">Uncharacterized protein</fullName>
    </submittedName>
</protein>
<organism evidence="1">
    <name type="scientific">Anguilla anguilla</name>
    <name type="common">European freshwater eel</name>
    <name type="synonym">Muraena anguilla</name>
    <dbReference type="NCBI Taxonomy" id="7936"/>
    <lineage>
        <taxon>Eukaryota</taxon>
        <taxon>Metazoa</taxon>
        <taxon>Chordata</taxon>
        <taxon>Craniata</taxon>
        <taxon>Vertebrata</taxon>
        <taxon>Euteleostomi</taxon>
        <taxon>Actinopterygii</taxon>
        <taxon>Neopterygii</taxon>
        <taxon>Teleostei</taxon>
        <taxon>Anguilliformes</taxon>
        <taxon>Anguillidae</taxon>
        <taxon>Anguilla</taxon>
    </lineage>
</organism>
<proteinExistence type="predicted"/>
<reference evidence="1" key="2">
    <citation type="journal article" date="2015" name="Fish Shellfish Immunol.">
        <title>Early steps in the European eel (Anguilla anguilla)-Vibrio vulnificus interaction in the gills: Role of the RtxA13 toxin.</title>
        <authorList>
            <person name="Callol A."/>
            <person name="Pajuelo D."/>
            <person name="Ebbesson L."/>
            <person name="Teles M."/>
            <person name="MacKenzie S."/>
            <person name="Amaro C."/>
        </authorList>
    </citation>
    <scope>NUCLEOTIDE SEQUENCE</scope>
</reference>
<accession>A0A0E9WJX1</accession>
<reference evidence="1" key="1">
    <citation type="submission" date="2014-11" db="EMBL/GenBank/DDBJ databases">
        <authorList>
            <person name="Amaro Gonzalez C."/>
        </authorList>
    </citation>
    <scope>NUCLEOTIDE SEQUENCE</scope>
</reference>
<dbReference type="EMBL" id="GBXM01017868">
    <property type="protein sequence ID" value="JAH90709.1"/>
    <property type="molecule type" value="Transcribed_RNA"/>
</dbReference>
<dbReference type="AlphaFoldDB" id="A0A0E9WJX1"/>
<sequence>MRCHCAIPLSHCLLYPCAPSLSSGPGSLSLTLASTMTFELRDVLLGSRKEITINTWSFYSLGLFLIF</sequence>